<evidence type="ECO:0000256" key="1">
    <source>
        <dbReference type="SAM" id="SignalP"/>
    </source>
</evidence>
<evidence type="ECO:0000313" key="2">
    <source>
        <dbReference type="EMBL" id="SFK25423.1"/>
    </source>
</evidence>
<dbReference type="EMBL" id="FORX01000018">
    <property type="protein sequence ID" value="SFK25423.1"/>
    <property type="molecule type" value="Genomic_DNA"/>
</dbReference>
<keyword evidence="1" id="KW-0732">Signal</keyword>
<gene>
    <name evidence="2" type="ORF">SAMN04488082_11837</name>
</gene>
<evidence type="ECO:0000313" key="3">
    <source>
        <dbReference type="Proteomes" id="UP000198635"/>
    </source>
</evidence>
<accession>A0A1I3Y0Y2</accession>
<protein>
    <recommendedName>
        <fullName evidence="4">Cache domain-containing protein</fullName>
    </recommendedName>
</protein>
<sequence>MNKLFCLAGMLMSFFLGSLFLSGPANSMNEPFAWPYADLQVLRTQRVTQLESVLGRLEEKARAAALDKVIVSVLELSAFHAQALRQGTVDGDFEVKISEMKESFRRYYMENYYLFYDILFIDTTGAVVHSLRGESDLQTNLTAGEAASSPLGACISRHPKSEVFIDYHDYTPSSEPAAFLVEPILKQDRLLGWIALQCSVNKINALFAPTGEEYETMETLLVNEKGIMLTDSQFFGDTSVLRAHLNFSNVPSKFAQGQGRMEVTDYRGQECLTTFQVVDFKGARWLVVAKVDKDEVVTKEFALHKRYYTQRLLQAMAGQTCPAMNPPAQRTKKTSIRVDMDEFYRAERSQGLRTFGISTCTGFLAVPPGEFAYLAHVSNKDQTYGGTETNLLDQILENIERFDVSRSGKRQLSFLIVAPHLEGLEGSLDQILDRGYLLSQINVLSCPQARTGEIRYDSEGTVITWTGPDLNPLGAHHIEDAANLGKLMETIIAQGPPE</sequence>
<organism evidence="2 3">
    <name type="scientific">Desulfomicrobium apsheronum</name>
    <dbReference type="NCBI Taxonomy" id="52560"/>
    <lineage>
        <taxon>Bacteria</taxon>
        <taxon>Pseudomonadati</taxon>
        <taxon>Thermodesulfobacteriota</taxon>
        <taxon>Desulfovibrionia</taxon>
        <taxon>Desulfovibrionales</taxon>
        <taxon>Desulfomicrobiaceae</taxon>
        <taxon>Desulfomicrobium</taxon>
    </lineage>
</organism>
<reference evidence="3" key="1">
    <citation type="submission" date="2016-10" db="EMBL/GenBank/DDBJ databases">
        <authorList>
            <person name="Varghese N."/>
            <person name="Submissions S."/>
        </authorList>
    </citation>
    <scope>NUCLEOTIDE SEQUENCE [LARGE SCALE GENOMIC DNA]</scope>
    <source>
        <strain evidence="3">DSM 5918</strain>
    </source>
</reference>
<proteinExistence type="predicted"/>
<evidence type="ECO:0008006" key="4">
    <source>
        <dbReference type="Google" id="ProtNLM"/>
    </source>
</evidence>
<dbReference type="Proteomes" id="UP000198635">
    <property type="component" value="Unassembled WGS sequence"/>
</dbReference>
<name>A0A1I3Y0Y2_9BACT</name>
<dbReference type="AlphaFoldDB" id="A0A1I3Y0Y2"/>
<keyword evidence="3" id="KW-1185">Reference proteome</keyword>
<feature type="chain" id="PRO_5011583923" description="Cache domain-containing protein" evidence="1">
    <location>
        <begin position="28"/>
        <end position="498"/>
    </location>
</feature>
<dbReference type="RefSeq" id="WP_092377625.1">
    <property type="nucleotide sequence ID" value="NZ_FORX01000018.1"/>
</dbReference>
<dbReference type="OrthoDB" id="9816383at2"/>
<dbReference type="STRING" id="52560.SAMN04488082_11837"/>
<feature type="signal peptide" evidence="1">
    <location>
        <begin position="1"/>
        <end position="27"/>
    </location>
</feature>